<feature type="region of interest" description="Disordered" evidence="4">
    <location>
        <begin position="1402"/>
        <end position="1484"/>
    </location>
</feature>
<sequence>MAPTTFWSTASAGIANCYNAKSTCWPGRTRSVVIALLASSALFAIAQLGLTASMAHQLLGTGNEVNCWIINDSVDFGLNDSGSVPRASQPVLRTEVKSLPLTFVNLDRMAHNNGYRVEAADGSFGPTFLRVDTPSQWGGRFITVLCLVIDPLLLVLSLLWFLRCHTFHTSFPISNQALDTFPKSSIRKEDDVCWQSDQAMRGLEKWGTWARGIVVSNAVLGILGTFCMIAYSIVAITAAFMNRQNDEPQSIALDDLNGYSTNPGSNTDAVLNNESNFPSTRLGSHTTAASNIAGAFGPPPSSPSETSTGDPGPPPMAAIDDAHMEEWLNTFLIQFQNMDDITCEIRVREFLEITNTDTDTFHEARWLEDGSIDVTLALLTINYQRPDVYVVKGHIGLDLFHLGKGACTIEELGKEQKIASTIRDNKKRWIIVPVNDGALQGYDRAKAFKENFEKQKKNQQQQDATEAEHEDGEILGRPTSEKKQEYGTNVEETVAGDAIVENTSEANIPGTSDPMDEGGPEDLGEDTRRLGIVGTGSHWGLLVVDKKEKKARWIDSHLQLVNSERYPGRKKIKHMFTAGYVAGIILCGIEQILGPERGNFDVKTAKYVPHDAKDNSSRGDPGAACGPYMIAFLEYLYKNPSYMARLHSAFNIGNWGKHCTALGFNSLHTRVRMQKIIQDASEQLLEPEECPLRMTPNVFRILRPKVLAPLLATAWRTHDGRPDGQNFDDFHFGTDGVGGPRGRENGGPGGHDGGGGGGGGDSGEKDDGEDDTGGPREYRRHSFDDLEEYILDDPKISRTERLSQPLENYPDIQKSALDATAVAVAAAASPYGILAKKRELKFLEGFSKDNLPNFGKIPNSQISAWDKLYESDLFNGPDGINYYTEKAVLHRTFKGTFKDEPEDVLLAYTSDSHAFSREKRNVFSGTAQIAQRLDQVYVNLVVPVFASLSNTEVNNWVKNLHPEAKKLVKEDDKEIRYDIARGMLYRFFEGEFEDMSDTEVDEWRKNDRNMPKHHGHSTETARWWLEWYHYRGDATKTLPYLRESPLHWPNFEHRAKRASKRKRPDDDDDDDEKDESDSSNGNKKQKHSDLPEGGYEVTRQVGPPEEEDPKSISWATVNHSTLMKYVTDEIRNDPRIGSRHSSCTYRAILFVKHGGHFKNEAVNATIWIRDLNVFTMSYSEAPGPDGPDDPDVFIQKGGNIKCRVTEEVMMDRLEEKYEKIGKAPPTKVDGLELTCGPIPPTNPPLPAKHRNLASGYKEDGTKQSTRIINSTALAADPVDFTHMSSKSVDEWVKVKPEAVKIPPNTKVWGKKAILQKIFGGFDVLTDDDKAHWLKNDKHFKSKKHSARDLVAILKERTKKVPNLDCSGVLMYYPQSYLKGILKRPSMTVESEDAPRQDHEDIFASSNSDEHPGKDFSEEDSDACNPSPEGATAPVVPESGTVPPAPGTTSQSSATSTINKNNNKRKHPEPTPESEPKKSKLSRPDFLTMPKTSLLMWVNALPKIPKDRLRKDPLTLAKPGLARIWLERIYNDTFQNWAAEEPLSQESLKAINQWRLRAADPEGIWDALYKNEAADLKKLLHDKLYPLKEVDENKVEVPLELPDYRGSNEKWPDLWKK</sequence>
<gene>
    <name evidence="7" type="ORF">DDE83_001755</name>
</gene>
<evidence type="ECO:0000256" key="3">
    <source>
        <dbReference type="ARBA" id="ARBA00022801"/>
    </source>
</evidence>
<feature type="compositionally biased region" description="Basic and acidic residues" evidence="4">
    <location>
        <begin position="1467"/>
        <end position="1477"/>
    </location>
</feature>
<dbReference type="PROSITE" id="PS50600">
    <property type="entry name" value="ULP_PROTEASE"/>
    <property type="match status" value="1"/>
</dbReference>
<feature type="region of interest" description="Disordered" evidence="4">
    <location>
        <begin position="499"/>
        <end position="522"/>
    </location>
</feature>
<evidence type="ECO:0000256" key="5">
    <source>
        <dbReference type="SAM" id="Phobius"/>
    </source>
</evidence>
<feature type="transmembrane region" description="Helical" evidence="5">
    <location>
        <begin position="218"/>
        <end position="241"/>
    </location>
</feature>
<comment type="caution">
    <text evidence="7">The sequence shown here is derived from an EMBL/GenBank/DDBJ whole genome shotgun (WGS) entry which is preliminary data.</text>
</comment>
<evidence type="ECO:0000256" key="2">
    <source>
        <dbReference type="ARBA" id="ARBA00022670"/>
    </source>
</evidence>
<reference evidence="8" key="1">
    <citation type="submission" date="2018-05" db="EMBL/GenBank/DDBJ databases">
        <title>Draft genome sequence of Stemphylium lycopersici strain CIDEFI 213.</title>
        <authorList>
            <person name="Medina R."/>
            <person name="Franco M.E.E."/>
            <person name="Lucentini C.G."/>
            <person name="Saparrat M.C.N."/>
            <person name="Balatti P.A."/>
        </authorList>
    </citation>
    <scope>NUCLEOTIDE SEQUENCE [LARGE SCALE GENOMIC DNA]</scope>
    <source>
        <strain evidence="8">CIDEFI 213</strain>
    </source>
</reference>
<dbReference type="InterPro" id="IPR003653">
    <property type="entry name" value="Peptidase_C48_C"/>
</dbReference>
<evidence type="ECO:0000313" key="8">
    <source>
        <dbReference type="Proteomes" id="UP000249619"/>
    </source>
</evidence>
<dbReference type="SUPFAM" id="SSF54001">
    <property type="entry name" value="Cysteine proteinases"/>
    <property type="match status" value="1"/>
</dbReference>
<dbReference type="InterPro" id="IPR038765">
    <property type="entry name" value="Papain-like_cys_pep_sf"/>
</dbReference>
<feature type="compositionally biased region" description="Gly residues" evidence="4">
    <location>
        <begin position="735"/>
        <end position="761"/>
    </location>
</feature>
<proteinExistence type="inferred from homology"/>
<feature type="compositionally biased region" description="Polar residues" evidence="4">
    <location>
        <begin position="1446"/>
        <end position="1460"/>
    </location>
</feature>
<feature type="region of interest" description="Disordered" evidence="4">
    <location>
        <begin position="1054"/>
        <end position="1112"/>
    </location>
</feature>
<evidence type="ECO:0000313" key="7">
    <source>
        <dbReference type="EMBL" id="RAR14917.1"/>
    </source>
</evidence>
<dbReference type="Proteomes" id="UP000249619">
    <property type="component" value="Unassembled WGS sequence"/>
</dbReference>
<feature type="transmembrane region" description="Helical" evidence="5">
    <location>
        <begin position="31"/>
        <end position="50"/>
    </location>
</feature>
<feature type="compositionally biased region" description="Basic and acidic residues" evidence="4">
    <location>
        <begin position="722"/>
        <end position="732"/>
    </location>
</feature>
<feature type="compositionally biased region" description="Polar residues" evidence="4">
    <location>
        <begin position="501"/>
        <end position="510"/>
    </location>
</feature>
<feature type="domain" description="Ubiquitin-like protease family profile" evidence="6">
    <location>
        <begin position="351"/>
        <end position="636"/>
    </location>
</feature>
<dbReference type="GO" id="GO:0019783">
    <property type="term" value="F:ubiquitin-like protein peptidase activity"/>
    <property type="evidence" value="ECO:0007669"/>
    <property type="project" value="UniProtKB-ARBA"/>
</dbReference>
<evidence type="ECO:0000256" key="4">
    <source>
        <dbReference type="SAM" id="MobiDB-lite"/>
    </source>
</evidence>
<feature type="region of interest" description="Disordered" evidence="4">
    <location>
        <begin position="452"/>
        <end position="487"/>
    </location>
</feature>
<dbReference type="EMBL" id="QGDH01000017">
    <property type="protein sequence ID" value="RAR14917.1"/>
    <property type="molecule type" value="Genomic_DNA"/>
</dbReference>
<keyword evidence="8" id="KW-1185">Reference proteome</keyword>
<keyword evidence="5" id="KW-0812">Transmembrane</keyword>
<feature type="region of interest" description="Disordered" evidence="4">
    <location>
        <begin position="290"/>
        <end position="318"/>
    </location>
</feature>
<feature type="region of interest" description="Disordered" evidence="4">
    <location>
        <begin position="722"/>
        <end position="784"/>
    </location>
</feature>
<evidence type="ECO:0000259" key="6">
    <source>
        <dbReference type="PROSITE" id="PS50600"/>
    </source>
</evidence>
<dbReference type="GO" id="GO:0006508">
    <property type="term" value="P:proteolysis"/>
    <property type="evidence" value="ECO:0007669"/>
    <property type="project" value="UniProtKB-KW"/>
</dbReference>
<dbReference type="GO" id="GO:0008234">
    <property type="term" value="F:cysteine-type peptidase activity"/>
    <property type="evidence" value="ECO:0007669"/>
    <property type="project" value="InterPro"/>
</dbReference>
<feature type="compositionally biased region" description="Acidic residues" evidence="4">
    <location>
        <begin position="1066"/>
        <end position="1077"/>
    </location>
</feature>
<name>A0A364NCI7_STELY</name>
<feature type="compositionally biased region" description="Basic and acidic residues" evidence="4">
    <location>
        <begin position="1402"/>
        <end position="1415"/>
    </location>
</feature>
<comment type="similarity">
    <text evidence="1">Belongs to the peptidase C48 family.</text>
</comment>
<organism evidence="7 8">
    <name type="scientific">Stemphylium lycopersici</name>
    <name type="common">Tomato gray leaf spot disease fungus</name>
    <name type="synonym">Thyrospora lycopersici</name>
    <dbReference type="NCBI Taxonomy" id="183478"/>
    <lineage>
        <taxon>Eukaryota</taxon>
        <taxon>Fungi</taxon>
        <taxon>Dikarya</taxon>
        <taxon>Ascomycota</taxon>
        <taxon>Pezizomycotina</taxon>
        <taxon>Dothideomycetes</taxon>
        <taxon>Pleosporomycetidae</taxon>
        <taxon>Pleosporales</taxon>
        <taxon>Pleosporineae</taxon>
        <taxon>Pleosporaceae</taxon>
        <taxon>Stemphylium</taxon>
    </lineage>
</organism>
<feature type="transmembrane region" description="Helical" evidence="5">
    <location>
        <begin position="141"/>
        <end position="162"/>
    </location>
</feature>
<keyword evidence="5" id="KW-0472">Membrane</keyword>
<evidence type="ECO:0000256" key="1">
    <source>
        <dbReference type="ARBA" id="ARBA00005234"/>
    </source>
</evidence>
<keyword evidence="3" id="KW-0378">Hydrolase</keyword>
<feature type="compositionally biased region" description="Basic and acidic residues" evidence="4">
    <location>
        <begin position="773"/>
        <end position="784"/>
    </location>
</feature>
<keyword evidence="2" id="KW-0645">Protease</keyword>
<accession>A0A364NCI7</accession>
<keyword evidence="5" id="KW-1133">Transmembrane helix</keyword>
<protein>
    <recommendedName>
        <fullName evidence="6">Ubiquitin-like protease family profile domain-containing protein</fullName>
    </recommendedName>
</protein>